<proteinExistence type="predicted"/>
<gene>
    <name evidence="2" type="ORF">M0R45_030785</name>
</gene>
<dbReference type="Proteomes" id="UP001457282">
    <property type="component" value="Unassembled WGS sequence"/>
</dbReference>
<evidence type="ECO:0000313" key="2">
    <source>
        <dbReference type="EMBL" id="KAK9922316.1"/>
    </source>
</evidence>
<name>A0AAW1WEP1_RUBAR</name>
<organism evidence="2 3">
    <name type="scientific">Rubus argutus</name>
    <name type="common">Southern blackberry</name>
    <dbReference type="NCBI Taxonomy" id="59490"/>
    <lineage>
        <taxon>Eukaryota</taxon>
        <taxon>Viridiplantae</taxon>
        <taxon>Streptophyta</taxon>
        <taxon>Embryophyta</taxon>
        <taxon>Tracheophyta</taxon>
        <taxon>Spermatophyta</taxon>
        <taxon>Magnoliopsida</taxon>
        <taxon>eudicotyledons</taxon>
        <taxon>Gunneridae</taxon>
        <taxon>Pentapetalae</taxon>
        <taxon>rosids</taxon>
        <taxon>fabids</taxon>
        <taxon>Rosales</taxon>
        <taxon>Rosaceae</taxon>
        <taxon>Rosoideae</taxon>
        <taxon>Rosoideae incertae sedis</taxon>
        <taxon>Rubus</taxon>
    </lineage>
</organism>
<keyword evidence="3" id="KW-1185">Reference proteome</keyword>
<dbReference type="EMBL" id="JBEDUW010000006">
    <property type="protein sequence ID" value="KAK9922316.1"/>
    <property type="molecule type" value="Genomic_DNA"/>
</dbReference>
<protein>
    <submittedName>
        <fullName evidence="2">Uncharacterized protein</fullName>
    </submittedName>
</protein>
<sequence>MTATDEHGLGGVVVAVDRNPSWARCAMVIPWAEEAAGLWWFVIDLVDLGFHSEVHLQKSLINTQNPTSPYPQPNPNLQTEPYPIQIPNNPKSKPTREAQPSRAPNQPAAINFQHKTTQPVASCIHQSPPSRRVPLIRARARSALTTVYTDRAAKLGF</sequence>
<comment type="caution">
    <text evidence="2">The sequence shown here is derived from an EMBL/GenBank/DDBJ whole genome shotgun (WGS) entry which is preliminary data.</text>
</comment>
<evidence type="ECO:0000256" key="1">
    <source>
        <dbReference type="SAM" id="MobiDB-lite"/>
    </source>
</evidence>
<evidence type="ECO:0000313" key="3">
    <source>
        <dbReference type="Proteomes" id="UP001457282"/>
    </source>
</evidence>
<accession>A0AAW1WEP1</accession>
<dbReference type="AlphaFoldDB" id="A0AAW1WEP1"/>
<feature type="region of interest" description="Disordered" evidence="1">
    <location>
        <begin position="62"/>
        <end position="104"/>
    </location>
</feature>
<reference evidence="2 3" key="1">
    <citation type="journal article" date="2023" name="G3 (Bethesda)">
        <title>A chromosome-length genome assembly and annotation of blackberry (Rubus argutus, cv. 'Hillquist').</title>
        <authorList>
            <person name="Bruna T."/>
            <person name="Aryal R."/>
            <person name="Dudchenko O."/>
            <person name="Sargent D.J."/>
            <person name="Mead D."/>
            <person name="Buti M."/>
            <person name="Cavallini A."/>
            <person name="Hytonen T."/>
            <person name="Andres J."/>
            <person name="Pham M."/>
            <person name="Weisz D."/>
            <person name="Mascagni F."/>
            <person name="Usai G."/>
            <person name="Natali L."/>
            <person name="Bassil N."/>
            <person name="Fernandez G.E."/>
            <person name="Lomsadze A."/>
            <person name="Armour M."/>
            <person name="Olukolu B."/>
            <person name="Poorten T."/>
            <person name="Britton C."/>
            <person name="Davik J."/>
            <person name="Ashrafi H."/>
            <person name="Aiden E.L."/>
            <person name="Borodovsky M."/>
            <person name="Worthington M."/>
        </authorList>
    </citation>
    <scope>NUCLEOTIDE SEQUENCE [LARGE SCALE GENOMIC DNA]</scope>
    <source>
        <strain evidence="2">PI 553951</strain>
    </source>
</reference>